<dbReference type="AlphaFoldDB" id="A0A9D4KHX1"/>
<reference evidence="1" key="1">
    <citation type="journal article" date="2019" name="bioRxiv">
        <title>The Genome of the Zebra Mussel, Dreissena polymorpha: A Resource for Invasive Species Research.</title>
        <authorList>
            <person name="McCartney M.A."/>
            <person name="Auch B."/>
            <person name="Kono T."/>
            <person name="Mallez S."/>
            <person name="Zhang Y."/>
            <person name="Obille A."/>
            <person name="Becker A."/>
            <person name="Abrahante J.E."/>
            <person name="Garbe J."/>
            <person name="Badalamenti J.P."/>
            <person name="Herman A."/>
            <person name="Mangelson H."/>
            <person name="Liachko I."/>
            <person name="Sullivan S."/>
            <person name="Sone E.D."/>
            <person name="Koren S."/>
            <person name="Silverstein K.A.T."/>
            <person name="Beckman K.B."/>
            <person name="Gohl D.M."/>
        </authorList>
    </citation>
    <scope>NUCLEOTIDE SEQUENCE</scope>
    <source>
        <strain evidence="1">Duluth1</strain>
        <tissue evidence="1">Whole animal</tissue>
    </source>
</reference>
<evidence type="ECO:0000313" key="2">
    <source>
        <dbReference type="Proteomes" id="UP000828390"/>
    </source>
</evidence>
<organism evidence="1 2">
    <name type="scientific">Dreissena polymorpha</name>
    <name type="common">Zebra mussel</name>
    <name type="synonym">Mytilus polymorpha</name>
    <dbReference type="NCBI Taxonomy" id="45954"/>
    <lineage>
        <taxon>Eukaryota</taxon>
        <taxon>Metazoa</taxon>
        <taxon>Spiralia</taxon>
        <taxon>Lophotrochozoa</taxon>
        <taxon>Mollusca</taxon>
        <taxon>Bivalvia</taxon>
        <taxon>Autobranchia</taxon>
        <taxon>Heteroconchia</taxon>
        <taxon>Euheterodonta</taxon>
        <taxon>Imparidentia</taxon>
        <taxon>Neoheterodontei</taxon>
        <taxon>Myida</taxon>
        <taxon>Dreissenoidea</taxon>
        <taxon>Dreissenidae</taxon>
        <taxon>Dreissena</taxon>
    </lineage>
</organism>
<dbReference type="EMBL" id="JAIWYP010000004">
    <property type="protein sequence ID" value="KAH3839704.1"/>
    <property type="molecule type" value="Genomic_DNA"/>
</dbReference>
<accession>A0A9D4KHX1</accession>
<proteinExistence type="predicted"/>
<comment type="caution">
    <text evidence="1">The sequence shown here is derived from an EMBL/GenBank/DDBJ whole genome shotgun (WGS) entry which is preliminary data.</text>
</comment>
<gene>
    <name evidence="1" type="ORF">DPMN_113137</name>
</gene>
<sequence>MRDVYLTGLVLRPALEPEHPSLAKLSLSLSGTRNQEMLLTEQVLISATGRLEGECSKWYVSDGCLVRVPVLTRSFRCECSG</sequence>
<dbReference type="Proteomes" id="UP000828390">
    <property type="component" value="Unassembled WGS sequence"/>
</dbReference>
<keyword evidence="2" id="KW-1185">Reference proteome</keyword>
<evidence type="ECO:0000313" key="1">
    <source>
        <dbReference type="EMBL" id="KAH3839704.1"/>
    </source>
</evidence>
<reference evidence="1" key="2">
    <citation type="submission" date="2020-11" db="EMBL/GenBank/DDBJ databases">
        <authorList>
            <person name="McCartney M.A."/>
            <person name="Auch B."/>
            <person name="Kono T."/>
            <person name="Mallez S."/>
            <person name="Becker A."/>
            <person name="Gohl D.M."/>
            <person name="Silverstein K.A.T."/>
            <person name="Koren S."/>
            <person name="Bechman K.B."/>
            <person name="Herman A."/>
            <person name="Abrahante J.E."/>
            <person name="Garbe J."/>
        </authorList>
    </citation>
    <scope>NUCLEOTIDE SEQUENCE</scope>
    <source>
        <strain evidence="1">Duluth1</strain>
        <tissue evidence="1">Whole animal</tissue>
    </source>
</reference>
<protein>
    <submittedName>
        <fullName evidence="1">Uncharacterized protein</fullName>
    </submittedName>
</protein>
<name>A0A9D4KHX1_DREPO</name>